<proteinExistence type="predicted"/>
<name>A0A844Z2L5_9SPHN</name>
<organism evidence="1 2">
    <name type="scientific">Alteraurantiacibacter buctensis</name>
    <dbReference type="NCBI Taxonomy" id="1503981"/>
    <lineage>
        <taxon>Bacteria</taxon>
        <taxon>Pseudomonadati</taxon>
        <taxon>Pseudomonadota</taxon>
        <taxon>Alphaproteobacteria</taxon>
        <taxon>Sphingomonadales</taxon>
        <taxon>Erythrobacteraceae</taxon>
        <taxon>Alteraurantiacibacter</taxon>
    </lineage>
</organism>
<comment type="caution">
    <text evidence="1">The sequence shown here is derived from an EMBL/GenBank/DDBJ whole genome shotgun (WGS) entry which is preliminary data.</text>
</comment>
<dbReference type="RefSeq" id="WP_160773516.1">
    <property type="nucleotide sequence ID" value="NZ_WTYV01000018.1"/>
</dbReference>
<sequence>MDRYAIIENGNVANVALADAEFAAEQGWIAAPDSVAPGWSYDGQEFVPPPDPAPTVPATISDRQFFQQLALLGKITQAEALDAVGPGIIPASMGALIDMLPAEQQFTARMLLSGATSFERHHPLTPVLGGMYGLADDDLDALWIAGAAL</sequence>
<protein>
    <submittedName>
        <fullName evidence="1">Uncharacterized protein</fullName>
    </submittedName>
</protein>
<evidence type="ECO:0000313" key="2">
    <source>
        <dbReference type="Proteomes" id="UP000466966"/>
    </source>
</evidence>
<dbReference type="OrthoDB" id="8410700at2"/>
<gene>
    <name evidence="1" type="ORF">GRI99_18400</name>
</gene>
<dbReference type="EMBL" id="WTYV01000018">
    <property type="protein sequence ID" value="MXO73588.1"/>
    <property type="molecule type" value="Genomic_DNA"/>
</dbReference>
<keyword evidence="2" id="KW-1185">Reference proteome</keyword>
<dbReference type="AlphaFoldDB" id="A0A844Z2L5"/>
<accession>A0A844Z2L5</accession>
<reference evidence="1 2" key="1">
    <citation type="submission" date="2019-12" db="EMBL/GenBank/DDBJ databases">
        <title>Genomic-based taxomic classification of the family Erythrobacteraceae.</title>
        <authorList>
            <person name="Xu L."/>
        </authorList>
    </citation>
    <scope>NUCLEOTIDE SEQUENCE [LARGE SCALE GENOMIC DNA]</scope>
    <source>
        <strain evidence="1 2">M0322</strain>
    </source>
</reference>
<evidence type="ECO:0000313" key="1">
    <source>
        <dbReference type="EMBL" id="MXO73588.1"/>
    </source>
</evidence>
<dbReference type="Proteomes" id="UP000466966">
    <property type="component" value="Unassembled WGS sequence"/>
</dbReference>